<keyword evidence="2" id="KW-0560">Oxidoreductase</keyword>
<keyword evidence="1" id="KW-0285">Flavoprotein</keyword>
<organism evidence="4 5">
    <name type="scientific">Eiseniibacteriota bacterium</name>
    <dbReference type="NCBI Taxonomy" id="2212470"/>
    <lineage>
        <taxon>Bacteria</taxon>
        <taxon>Candidatus Eiseniibacteriota</taxon>
    </lineage>
</organism>
<sequence length="317" mass="34165">MRTCDIAIIGCGPAGLSAAIQLRRMGDSPLVFEAFRVGGLLLNANLVENYPGFPKGIGGPELVSRMREHLEHHSPEVILEEVTRLDIAGVGSDSDGASGSESDLRTSSGAGGFQIRTCQRDIHCRIVLIASGTKARQPDGLFIPDDVSGQVFSEVYPIMHVQGKRIAIVGSGDAAFDYALNLAGKNRVSILNRSRTARCLPLLRDRAAGIDSIEYHDRTLPVGLKNLRNSVIEVECETPGGRISIEADYVLLAIGREPRLDFITDRLSEGMEGLQRSGVLHLIGDVGRGMMRQTAIATGDGVRAAMEAHKKLMELRA</sequence>
<dbReference type="PRINTS" id="PR00368">
    <property type="entry name" value="FADPNR"/>
</dbReference>
<dbReference type="InterPro" id="IPR050097">
    <property type="entry name" value="Ferredoxin-NADP_redctase_2"/>
</dbReference>
<evidence type="ECO:0000313" key="5">
    <source>
        <dbReference type="Proteomes" id="UP001594288"/>
    </source>
</evidence>
<dbReference type="EMBL" id="JBHPEI010000098">
    <property type="protein sequence ID" value="MFC1800250.1"/>
    <property type="molecule type" value="Genomic_DNA"/>
</dbReference>
<comment type="caution">
    <text evidence="4">The sequence shown here is derived from an EMBL/GenBank/DDBJ whole genome shotgun (WGS) entry which is preliminary data.</text>
</comment>
<dbReference type="Proteomes" id="UP001594288">
    <property type="component" value="Unassembled WGS sequence"/>
</dbReference>
<proteinExistence type="predicted"/>
<gene>
    <name evidence="4" type="ORF">ACFL2Z_05025</name>
</gene>
<feature type="domain" description="FAD/NAD(P)-binding" evidence="3">
    <location>
        <begin position="5"/>
        <end position="263"/>
    </location>
</feature>
<reference evidence="4 5" key="1">
    <citation type="submission" date="2024-09" db="EMBL/GenBank/DDBJ databases">
        <authorList>
            <person name="D'Angelo T."/>
        </authorList>
    </citation>
    <scope>NUCLEOTIDE SEQUENCE [LARGE SCALE GENOMIC DNA]</scope>
    <source>
        <strain evidence="4">SAG AM-311-F02</strain>
    </source>
</reference>
<dbReference type="PRINTS" id="PR00469">
    <property type="entry name" value="PNDRDTASEII"/>
</dbReference>
<evidence type="ECO:0000256" key="2">
    <source>
        <dbReference type="ARBA" id="ARBA00023002"/>
    </source>
</evidence>
<name>A0ABV6YQ98_UNCEI</name>
<keyword evidence="5" id="KW-1185">Reference proteome</keyword>
<evidence type="ECO:0000256" key="1">
    <source>
        <dbReference type="ARBA" id="ARBA00022630"/>
    </source>
</evidence>
<protein>
    <submittedName>
        <fullName evidence="4">NAD(P)/FAD-dependent oxidoreductase</fullName>
    </submittedName>
</protein>
<dbReference type="Gene3D" id="3.50.50.60">
    <property type="entry name" value="FAD/NAD(P)-binding domain"/>
    <property type="match status" value="2"/>
</dbReference>
<accession>A0ABV6YQ98</accession>
<dbReference type="InterPro" id="IPR036188">
    <property type="entry name" value="FAD/NAD-bd_sf"/>
</dbReference>
<evidence type="ECO:0000313" key="4">
    <source>
        <dbReference type="EMBL" id="MFC1800250.1"/>
    </source>
</evidence>
<dbReference type="SUPFAM" id="SSF51905">
    <property type="entry name" value="FAD/NAD(P)-binding domain"/>
    <property type="match status" value="1"/>
</dbReference>
<dbReference type="InterPro" id="IPR023753">
    <property type="entry name" value="FAD/NAD-binding_dom"/>
</dbReference>
<evidence type="ECO:0000259" key="3">
    <source>
        <dbReference type="Pfam" id="PF07992"/>
    </source>
</evidence>
<dbReference type="PANTHER" id="PTHR48105">
    <property type="entry name" value="THIOREDOXIN REDUCTASE 1-RELATED-RELATED"/>
    <property type="match status" value="1"/>
</dbReference>
<dbReference type="Pfam" id="PF07992">
    <property type="entry name" value="Pyr_redox_2"/>
    <property type="match status" value="1"/>
</dbReference>